<proteinExistence type="predicted"/>
<dbReference type="EMBL" id="CAIY01000035">
    <property type="protein sequence ID" value="CCH67105.1"/>
    <property type="molecule type" value="Genomic_DNA"/>
</dbReference>
<organism evidence="1 2">
    <name type="scientific">Richelia intracellularis HH01</name>
    <dbReference type="NCBI Taxonomy" id="1165094"/>
    <lineage>
        <taxon>Bacteria</taxon>
        <taxon>Bacillati</taxon>
        <taxon>Cyanobacteriota</taxon>
        <taxon>Cyanophyceae</taxon>
        <taxon>Nostocales</taxon>
        <taxon>Nostocaceae</taxon>
        <taxon>Richelia</taxon>
    </lineage>
</organism>
<comment type="caution">
    <text evidence="1">The sequence shown here is derived from an EMBL/GenBank/DDBJ whole genome shotgun (WGS) entry which is preliminary data.</text>
</comment>
<accession>M1X2M9</accession>
<evidence type="ECO:0000313" key="2">
    <source>
        <dbReference type="Proteomes" id="UP000053051"/>
    </source>
</evidence>
<dbReference type="Proteomes" id="UP000053051">
    <property type="component" value="Unassembled WGS sequence"/>
</dbReference>
<reference evidence="2" key="2">
    <citation type="submission" date="2016-01" db="EMBL/GenBank/DDBJ databases">
        <title>Diatom-associated endosymboitic cyanobacterium lacks core nitrogen metabolism enzymes.</title>
        <authorList>
            <person name="Hilton J.A."/>
            <person name="Foster R.A."/>
            <person name="Tripp H.J."/>
            <person name="Carter B.J."/>
            <person name="Zehr J.P."/>
            <person name="Villareal T.A."/>
        </authorList>
    </citation>
    <scope>NUCLEOTIDE SEQUENCE [LARGE SCALE GENOMIC DNA]</scope>
    <source>
        <strain evidence="2">HH01</strain>
    </source>
</reference>
<keyword evidence="2" id="KW-1185">Reference proteome</keyword>
<protein>
    <submittedName>
        <fullName evidence="1">Uncharacterized protein</fullName>
    </submittedName>
</protein>
<name>M1X2M9_9NOST</name>
<gene>
    <name evidence="1" type="ORF">RINTHH_9500</name>
</gene>
<evidence type="ECO:0000313" key="1">
    <source>
        <dbReference type="EMBL" id="CCH67105.1"/>
    </source>
</evidence>
<reference evidence="1 2" key="1">
    <citation type="submission" date="2012-05" db="EMBL/GenBank/DDBJ databases">
        <authorList>
            <person name="Hilton J."/>
        </authorList>
    </citation>
    <scope>NUCLEOTIDE SEQUENCE [LARGE SCALE GENOMIC DNA]</scope>
    <source>
        <strain evidence="1 2">HH01</strain>
    </source>
</reference>
<dbReference type="AlphaFoldDB" id="M1X2M9"/>
<sequence length="76" mass="8719">MVRFPNLDFILALPVHENTSLEVLILDEVLIELICTVRLLCTSQPEHYSNVISNSLQQFLAFGQSLQNILFLRYIA</sequence>
<dbReference type="RefSeq" id="WP_008233262.1">
    <property type="nucleotide sequence ID" value="NZ_CAIY01000035.1"/>
</dbReference>